<evidence type="ECO:0000313" key="3">
    <source>
        <dbReference type="Proteomes" id="UP001596180"/>
    </source>
</evidence>
<dbReference type="Gene3D" id="3.60.130.10">
    <property type="entry name" value="Clavaminate synthase-like"/>
    <property type="match status" value="1"/>
</dbReference>
<protein>
    <recommendedName>
        <fullName evidence="4">TauD/TfdA-like domain-containing protein</fullName>
    </recommendedName>
</protein>
<reference evidence="3" key="1">
    <citation type="journal article" date="2019" name="Int. J. Syst. Evol. Microbiol.">
        <title>The Global Catalogue of Microorganisms (GCM) 10K type strain sequencing project: providing services to taxonomists for standard genome sequencing and annotation.</title>
        <authorList>
            <consortium name="The Broad Institute Genomics Platform"/>
            <consortium name="The Broad Institute Genome Sequencing Center for Infectious Disease"/>
            <person name="Wu L."/>
            <person name="Ma J."/>
        </authorList>
    </citation>
    <scope>NUCLEOTIDE SEQUENCE [LARGE SCALE GENOMIC DNA]</scope>
    <source>
        <strain evidence="3">JCM 10411</strain>
    </source>
</reference>
<gene>
    <name evidence="2" type="ORF">ACFPZI_14985</name>
</gene>
<evidence type="ECO:0008006" key="4">
    <source>
        <dbReference type="Google" id="ProtNLM"/>
    </source>
</evidence>
<comment type="caution">
    <text evidence="2">The sequence shown here is derived from an EMBL/GenBank/DDBJ whole genome shotgun (WGS) entry which is preliminary data.</text>
</comment>
<sequence length="52" mass="5701">MCAVPARFEETVHALEPVLPRFRLAEGDALVLDNYRCRHGRDAHPASAPSAS</sequence>
<dbReference type="RefSeq" id="WP_381363272.1">
    <property type="nucleotide sequence ID" value="NZ_JBHSOA010000029.1"/>
</dbReference>
<accession>A0ABW1DWT3</accession>
<evidence type="ECO:0000256" key="1">
    <source>
        <dbReference type="ARBA" id="ARBA00023002"/>
    </source>
</evidence>
<organism evidence="2 3">
    <name type="scientific">Streptomyces chlorus</name>
    <dbReference type="NCBI Taxonomy" id="887452"/>
    <lineage>
        <taxon>Bacteria</taxon>
        <taxon>Bacillati</taxon>
        <taxon>Actinomycetota</taxon>
        <taxon>Actinomycetes</taxon>
        <taxon>Kitasatosporales</taxon>
        <taxon>Streptomycetaceae</taxon>
        <taxon>Streptomyces</taxon>
    </lineage>
</organism>
<proteinExistence type="predicted"/>
<dbReference type="SUPFAM" id="SSF51197">
    <property type="entry name" value="Clavaminate synthase-like"/>
    <property type="match status" value="1"/>
</dbReference>
<keyword evidence="3" id="KW-1185">Reference proteome</keyword>
<dbReference type="EMBL" id="JBHSOA010000029">
    <property type="protein sequence ID" value="MFC5853085.1"/>
    <property type="molecule type" value="Genomic_DNA"/>
</dbReference>
<dbReference type="InterPro" id="IPR042098">
    <property type="entry name" value="TauD-like_sf"/>
</dbReference>
<evidence type="ECO:0000313" key="2">
    <source>
        <dbReference type="EMBL" id="MFC5853085.1"/>
    </source>
</evidence>
<dbReference type="Proteomes" id="UP001596180">
    <property type="component" value="Unassembled WGS sequence"/>
</dbReference>
<name>A0ABW1DWT3_9ACTN</name>
<keyword evidence="1" id="KW-0560">Oxidoreductase</keyword>